<dbReference type="PROSITE" id="PS51318">
    <property type="entry name" value="TAT"/>
    <property type="match status" value="1"/>
</dbReference>
<organism evidence="5 6">
    <name type="scientific">Kineosporia succinea</name>
    <dbReference type="NCBI Taxonomy" id="84632"/>
    <lineage>
        <taxon>Bacteria</taxon>
        <taxon>Bacillati</taxon>
        <taxon>Actinomycetota</taxon>
        <taxon>Actinomycetes</taxon>
        <taxon>Kineosporiales</taxon>
        <taxon>Kineosporiaceae</taxon>
        <taxon>Kineosporia</taxon>
    </lineage>
</organism>
<name>A0ABT9P1K8_9ACTN</name>
<evidence type="ECO:0000256" key="1">
    <source>
        <dbReference type="ARBA" id="ARBA00022729"/>
    </source>
</evidence>
<reference evidence="5 6" key="1">
    <citation type="submission" date="2023-07" db="EMBL/GenBank/DDBJ databases">
        <title>Sequencing the genomes of 1000 actinobacteria strains.</title>
        <authorList>
            <person name="Klenk H.-P."/>
        </authorList>
    </citation>
    <scope>NUCLEOTIDE SEQUENCE [LARGE SCALE GENOMIC DNA]</scope>
    <source>
        <strain evidence="5 6">DSM 44388</strain>
    </source>
</reference>
<keyword evidence="2" id="KW-0378">Hydrolase</keyword>
<feature type="domain" description="Calcineurin-like phosphoesterase" evidence="3">
    <location>
        <begin position="56"/>
        <end position="328"/>
    </location>
</feature>
<dbReference type="Gene3D" id="3.90.780.10">
    <property type="entry name" value="5'-Nucleotidase, C-terminal domain"/>
    <property type="match status" value="1"/>
</dbReference>
<protein>
    <submittedName>
        <fullName evidence="5">2',3'-cyclic-nucleotide 2'-phosphodiesterase (5'-nucleotidase family)</fullName>
    </submittedName>
</protein>
<dbReference type="Gene3D" id="3.60.21.10">
    <property type="match status" value="1"/>
</dbReference>
<evidence type="ECO:0000259" key="4">
    <source>
        <dbReference type="Pfam" id="PF02872"/>
    </source>
</evidence>
<feature type="domain" description="5'-Nucleotidase C-terminal" evidence="4">
    <location>
        <begin position="408"/>
        <end position="580"/>
    </location>
</feature>
<feature type="signal peptide" evidence="2">
    <location>
        <begin position="1"/>
        <end position="34"/>
    </location>
</feature>
<evidence type="ECO:0000313" key="5">
    <source>
        <dbReference type="EMBL" id="MDP9826567.1"/>
    </source>
</evidence>
<evidence type="ECO:0000256" key="2">
    <source>
        <dbReference type="RuleBase" id="RU362119"/>
    </source>
</evidence>
<dbReference type="PANTHER" id="PTHR11575:SF24">
    <property type="entry name" value="5'-NUCLEOTIDASE"/>
    <property type="match status" value="1"/>
</dbReference>
<dbReference type="SUPFAM" id="SSF56300">
    <property type="entry name" value="Metallo-dependent phosphatases"/>
    <property type="match status" value="1"/>
</dbReference>
<dbReference type="EMBL" id="JAUSQZ010000001">
    <property type="protein sequence ID" value="MDP9826567.1"/>
    <property type="molecule type" value="Genomic_DNA"/>
</dbReference>
<dbReference type="SUPFAM" id="SSF55816">
    <property type="entry name" value="5'-nucleotidase (syn. UDP-sugar hydrolase), C-terminal domain"/>
    <property type="match status" value="1"/>
</dbReference>
<dbReference type="PANTHER" id="PTHR11575">
    <property type="entry name" value="5'-NUCLEOTIDASE-RELATED"/>
    <property type="match status" value="1"/>
</dbReference>
<keyword evidence="2" id="KW-0547">Nucleotide-binding</keyword>
<gene>
    <name evidence="5" type="ORF">J2S57_002316</name>
</gene>
<comment type="caution">
    <text evidence="5">The sequence shown here is derived from an EMBL/GenBank/DDBJ whole genome shotgun (WGS) entry which is preliminary data.</text>
</comment>
<dbReference type="InterPro" id="IPR029052">
    <property type="entry name" value="Metallo-depent_PP-like"/>
</dbReference>
<sequence length="616" mass="64284">MKPLITRRGGLTAAITASTVAAALFALPSSPAQASDAAAAKHDAPKKSKTVDLQILSFNDYHGHLEPPTGTDGTVTTTSGSVLAGGSEYLTSELRTLRKGKPHSLTVAAGDLIGASPSMSGLFKDEPSIETLNNMDVDVSSVGNHEFDEGVSELLRMQYGGCHPTEGCFDKDGYSGADFEYLAANVEYKDGVKVTKPKKAKTYGDWFKASTGRTVLPPTTIKKVDSVKVGFIGMTLEGTPELVAPAGVKDVTFNDEVASANLAAKDLRKKGVEAIVVLLHEGGIPPTGATYDYDCNSGSAAGISGPIVNIAKTLDASIDLVVTGHTHNSYNCSIPDPKGNPRQVTSDLSYGRTVTETTLKIDKKTKDVVRNQVTSKNILVDRDQKPASDQTKAIAKWKALAAPISNKVIGEITGDIQRSVSRDGESSLGDLIADAQLAATRAAADGGSQVAFMNPGGVRADLTYAGSAAGEGDGKVTYGESFTVQPFGNLLVSMDVTGAQLDTMLEQQWTTQTDGSVKFLHLGVSDGFTYSYSKAAAIGSKVDASTIKLGGTAVSPASTYRITVNSFLADGGDGFTVLKEGTNRIGGGVDLDAFNNYLTANSPVTGPTPNRVTPLP</sequence>
<dbReference type="RefSeq" id="WP_307241494.1">
    <property type="nucleotide sequence ID" value="NZ_JAUSQZ010000001.1"/>
</dbReference>
<dbReference type="Proteomes" id="UP001235712">
    <property type="component" value="Unassembled WGS sequence"/>
</dbReference>
<dbReference type="Pfam" id="PF00149">
    <property type="entry name" value="Metallophos"/>
    <property type="match status" value="1"/>
</dbReference>
<dbReference type="PRINTS" id="PR01607">
    <property type="entry name" value="APYRASEFAMLY"/>
</dbReference>
<evidence type="ECO:0000259" key="3">
    <source>
        <dbReference type="Pfam" id="PF00149"/>
    </source>
</evidence>
<keyword evidence="6" id="KW-1185">Reference proteome</keyword>
<dbReference type="InterPro" id="IPR004843">
    <property type="entry name" value="Calcineurin-like_PHP"/>
</dbReference>
<evidence type="ECO:0000313" key="6">
    <source>
        <dbReference type="Proteomes" id="UP001235712"/>
    </source>
</evidence>
<accession>A0ABT9P1K8</accession>
<dbReference type="InterPro" id="IPR036907">
    <property type="entry name" value="5'-Nucleotdase_C_sf"/>
</dbReference>
<dbReference type="InterPro" id="IPR006179">
    <property type="entry name" value="5_nucleotidase/apyrase"/>
</dbReference>
<dbReference type="Pfam" id="PF02872">
    <property type="entry name" value="5_nucleotid_C"/>
    <property type="match status" value="1"/>
</dbReference>
<proteinExistence type="inferred from homology"/>
<dbReference type="InterPro" id="IPR006311">
    <property type="entry name" value="TAT_signal"/>
</dbReference>
<keyword evidence="1 2" id="KW-0732">Signal</keyword>
<comment type="similarity">
    <text evidence="2">Belongs to the 5'-nucleotidase family.</text>
</comment>
<dbReference type="InterPro" id="IPR008334">
    <property type="entry name" value="5'-Nucleotdase_C"/>
</dbReference>
<feature type="chain" id="PRO_5044958726" evidence="2">
    <location>
        <begin position="35"/>
        <end position="616"/>
    </location>
</feature>